<accession>A0A0E9U2K9</accession>
<organism evidence="1">
    <name type="scientific">Anguilla anguilla</name>
    <name type="common">European freshwater eel</name>
    <name type="synonym">Muraena anguilla</name>
    <dbReference type="NCBI Taxonomy" id="7936"/>
    <lineage>
        <taxon>Eukaryota</taxon>
        <taxon>Metazoa</taxon>
        <taxon>Chordata</taxon>
        <taxon>Craniata</taxon>
        <taxon>Vertebrata</taxon>
        <taxon>Euteleostomi</taxon>
        <taxon>Actinopterygii</taxon>
        <taxon>Neopterygii</taxon>
        <taxon>Teleostei</taxon>
        <taxon>Anguilliformes</taxon>
        <taxon>Anguillidae</taxon>
        <taxon>Anguilla</taxon>
    </lineage>
</organism>
<reference evidence="1" key="1">
    <citation type="submission" date="2014-11" db="EMBL/GenBank/DDBJ databases">
        <authorList>
            <person name="Amaro Gonzalez C."/>
        </authorList>
    </citation>
    <scope>NUCLEOTIDE SEQUENCE</scope>
</reference>
<protein>
    <submittedName>
        <fullName evidence="1">Uncharacterized protein</fullName>
    </submittedName>
</protein>
<reference evidence="1" key="2">
    <citation type="journal article" date="2015" name="Fish Shellfish Immunol.">
        <title>Early steps in the European eel (Anguilla anguilla)-Vibrio vulnificus interaction in the gills: Role of the RtxA13 toxin.</title>
        <authorList>
            <person name="Callol A."/>
            <person name="Pajuelo D."/>
            <person name="Ebbesson L."/>
            <person name="Teles M."/>
            <person name="MacKenzie S."/>
            <person name="Amaro C."/>
        </authorList>
    </citation>
    <scope>NUCLEOTIDE SEQUENCE</scope>
</reference>
<proteinExistence type="predicted"/>
<sequence>MQAVWTTLIARSLKCWKSAGCLT</sequence>
<evidence type="ECO:0000313" key="1">
    <source>
        <dbReference type="EMBL" id="JAH60041.1"/>
    </source>
</evidence>
<name>A0A0E9U2K9_ANGAN</name>
<dbReference type="EMBL" id="GBXM01048536">
    <property type="protein sequence ID" value="JAH60041.1"/>
    <property type="molecule type" value="Transcribed_RNA"/>
</dbReference>
<dbReference type="AlphaFoldDB" id="A0A0E9U2K9"/>